<dbReference type="GO" id="GO:0016491">
    <property type="term" value="F:oxidoreductase activity"/>
    <property type="evidence" value="ECO:0007669"/>
    <property type="project" value="UniProtKB-KW"/>
</dbReference>
<protein>
    <submittedName>
        <fullName evidence="3">Unannotated protein</fullName>
    </submittedName>
</protein>
<dbReference type="PANTHER" id="PTHR24320">
    <property type="entry name" value="RETINOL DEHYDROGENASE"/>
    <property type="match status" value="1"/>
</dbReference>
<evidence type="ECO:0000256" key="2">
    <source>
        <dbReference type="ARBA" id="ARBA00023002"/>
    </source>
</evidence>
<dbReference type="EMBL" id="CAFBRV010000047">
    <property type="protein sequence ID" value="CAB5112947.1"/>
    <property type="molecule type" value="Genomic_DNA"/>
</dbReference>
<dbReference type="SUPFAM" id="SSF51735">
    <property type="entry name" value="NAD(P)-binding Rossmann-fold domains"/>
    <property type="match status" value="1"/>
</dbReference>
<gene>
    <name evidence="3" type="ORF">UFOPK4410_00628</name>
</gene>
<dbReference type="PRINTS" id="PR00081">
    <property type="entry name" value="GDHRDH"/>
</dbReference>
<proteinExistence type="inferred from homology"/>
<keyword evidence="2" id="KW-0560">Oxidoreductase</keyword>
<dbReference type="Pfam" id="PF00106">
    <property type="entry name" value="adh_short"/>
    <property type="match status" value="1"/>
</dbReference>
<dbReference type="PANTHER" id="PTHR24320:SF266">
    <property type="entry name" value="DEHYDROGENASE_REDUCTASE SDR FAMILY MEMBER 12"/>
    <property type="match status" value="1"/>
</dbReference>
<name>A0A6J7VUC0_9ZZZZ</name>
<accession>A0A6J7VUC0</accession>
<dbReference type="Gene3D" id="3.40.50.720">
    <property type="entry name" value="NAD(P)-binding Rossmann-like Domain"/>
    <property type="match status" value="1"/>
</dbReference>
<reference evidence="3" key="1">
    <citation type="submission" date="2020-05" db="EMBL/GenBank/DDBJ databases">
        <authorList>
            <person name="Chiriac C."/>
            <person name="Salcher M."/>
            <person name="Ghai R."/>
            <person name="Kavagutti S V."/>
        </authorList>
    </citation>
    <scope>NUCLEOTIDE SEQUENCE</scope>
</reference>
<comment type="similarity">
    <text evidence="1">Belongs to the short-chain dehydrogenases/reductases (SDR) family.</text>
</comment>
<dbReference type="InterPro" id="IPR036291">
    <property type="entry name" value="NAD(P)-bd_dom_sf"/>
</dbReference>
<dbReference type="AlphaFoldDB" id="A0A6J7VUC0"/>
<dbReference type="InterPro" id="IPR002347">
    <property type="entry name" value="SDR_fam"/>
</dbReference>
<evidence type="ECO:0000313" key="3">
    <source>
        <dbReference type="EMBL" id="CAB5112947.1"/>
    </source>
</evidence>
<evidence type="ECO:0000256" key="1">
    <source>
        <dbReference type="ARBA" id="ARBA00006484"/>
    </source>
</evidence>
<sequence>MKKVILITGATSGIGFQSASSLALQGHFVFITGRSEESGLSAVRAIQHSSGNPDVKLLLGDLSTLHGVRSVARQFTDSHQRLDVLINNAGLAANSLRITEDGLESNFAVNVVAPYLLMKLLMPALTGSDQARVVTLTGGNHPKELDLENLQAEKGFSGLNTYSHSKLVMMALEYELSQNMTMSGITLNVCYPGQASTHMTRSVNKEMLPKFMRFVFPLFKYVVKEDGGKSAQKASMSTVFLATSADVSSISGGYFDKNSHQVAWPSPVLDITTRRSILEKVEKITL</sequence>
<organism evidence="3">
    <name type="scientific">freshwater metagenome</name>
    <dbReference type="NCBI Taxonomy" id="449393"/>
    <lineage>
        <taxon>unclassified sequences</taxon>
        <taxon>metagenomes</taxon>
        <taxon>ecological metagenomes</taxon>
    </lineage>
</organism>